<accession>A0ABR1D1J1</accession>
<comment type="caution">
    <text evidence="2">The sequence shown here is derived from an EMBL/GenBank/DDBJ whole genome shotgun (WGS) entry which is preliminary data.</text>
</comment>
<organism evidence="2 3">
    <name type="scientific">Necator americanus</name>
    <name type="common">Human hookworm</name>
    <dbReference type="NCBI Taxonomy" id="51031"/>
    <lineage>
        <taxon>Eukaryota</taxon>
        <taxon>Metazoa</taxon>
        <taxon>Ecdysozoa</taxon>
        <taxon>Nematoda</taxon>
        <taxon>Chromadorea</taxon>
        <taxon>Rhabditida</taxon>
        <taxon>Rhabditina</taxon>
        <taxon>Rhabditomorpha</taxon>
        <taxon>Strongyloidea</taxon>
        <taxon>Ancylostomatidae</taxon>
        <taxon>Bunostominae</taxon>
        <taxon>Necator</taxon>
    </lineage>
</organism>
<gene>
    <name evidence="2" type="primary">Necator_chrIII.g11953</name>
    <name evidence="2" type="ORF">RB195_011187</name>
</gene>
<name>A0ABR1D1J1_NECAM</name>
<dbReference type="Proteomes" id="UP001303046">
    <property type="component" value="Unassembled WGS sequence"/>
</dbReference>
<evidence type="ECO:0000256" key="1">
    <source>
        <dbReference type="SAM" id="MobiDB-lite"/>
    </source>
</evidence>
<reference evidence="2 3" key="1">
    <citation type="submission" date="2023-08" db="EMBL/GenBank/DDBJ databases">
        <title>A Necator americanus chromosomal reference genome.</title>
        <authorList>
            <person name="Ilik V."/>
            <person name="Petrzelkova K.J."/>
            <person name="Pardy F."/>
            <person name="Fuh T."/>
            <person name="Niatou-Singa F.S."/>
            <person name="Gouil Q."/>
            <person name="Baker L."/>
            <person name="Ritchie M.E."/>
            <person name="Jex A.R."/>
            <person name="Gazzola D."/>
            <person name="Li H."/>
            <person name="Toshio Fujiwara R."/>
            <person name="Zhan B."/>
            <person name="Aroian R.V."/>
            <person name="Pafco B."/>
            <person name="Schwarz E.M."/>
        </authorList>
    </citation>
    <scope>NUCLEOTIDE SEQUENCE [LARGE SCALE GENOMIC DNA]</scope>
    <source>
        <strain evidence="2 3">Aroian</strain>
        <tissue evidence="2">Whole animal</tissue>
    </source>
</reference>
<dbReference type="EMBL" id="JAVFWL010000003">
    <property type="protein sequence ID" value="KAK6744335.1"/>
    <property type="molecule type" value="Genomic_DNA"/>
</dbReference>
<keyword evidence="3" id="KW-1185">Reference proteome</keyword>
<evidence type="ECO:0000313" key="2">
    <source>
        <dbReference type="EMBL" id="KAK6744335.1"/>
    </source>
</evidence>
<evidence type="ECO:0000313" key="3">
    <source>
        <dbReference type="Proteomes" id="UP001303046"/>
    </source>
</evidence>
<sequence>MSYNKDVAKLKSGFDELPVMKKNPSLMTKLLFKNTSWASVCIWALSFCQSFATTGPQILFTQILGQRDLSRLKEKISGASNKNSTKAVTVGWPINMDASMPKPMPGSPELNVMSVKASSA</sequence>
<feature type="region of interest" description="Disordered" evidence="1">
    <location>
        <begin position="99"/>
        <end position="120"/>
    </location>
</feature>
<proteinExistence type="predicted"/>
<protein>
    <submittedName>
        <fullName evidence="2">Uncharacterized protein</fullName>
    </submittedName>
</protein>